<feature type="compositionally biased region" description="Low complexity" evidence="1">
    <location>
        <begin position="502"/>
        <end position="523"/>
    </location>
</feature>
<sequence>MNKTSEDFAASGNPSVRTMGKPPAYVFVVRHGNRLDAADKQWHLTSPTPYDPPLTYGGWLQCKGLGARIASILQEREEQDEAARAVAAAAADGPHHEGSPPRKKRRYNVILHSSPFLRCIQTSVAISAGLASNPSPSSIPNGSHVSRTQIARVSQVSSFSNPAPTPTRPTITTDVPAITPPQDSSYIQKSILRLDAFLGEWASPDYFEHITPPPESALMLATAKAELFRKEMHISYSHSHSHFPARNTPSTPSQLWSSPTQTQSSALDSLPKIGESLLGNTVNTGSDNKGGRNMSLSEPALPIGYTAPVPAYAISPSEPIPIGYVAHARDACVDIDYQWDSTRDPLFWGDGGVLPEEWAAMHQRFRKGLTRLIEWYSTADHPGHMVTKLPTTSKGAENGADGADGAREDAVHDDTEIENVVILVSHGAGCNALVGGITNQPVLADVPMASLTVARRRSISKHGDSAIGERVVSSLEDALTRIKPTVPELYELAMFANTEHLSGGSASVSRSSSVSSHTRGRASGHFSSALKDINFGAHYGQPRDHRSNSVNASLGSLRRSSGGTASTLRSPSLISSGGVKGGITVGSGVTSFGTSARKNSASLWTPKQQAQDPVGDPDLPMTLDFGHEQQPQKPPETVAEVSEEKDGQLSRVHSEEHDSFDVDAIPSFSSGSGLWGTPRPPDEAERLRDFSSQKRRWTVTER</sequence>
<feature type="compositionally biased region" description="Low complexity" evidence="1">
    <location>
        <begin position="552"/>
        <end position="567"/>
    </location>
</feature>
<feature type="compositionally biased region" description="Polar residues" evidence="1">
    <location>
        <begin position="599"/>
        <end position="611"/>
    </location>
</feature>
<dbReference type="SUPFAM" id="SSF53254">
    <property type="entry name" value="Phosphoglycerate mutase-like"/>
    <property type="match status" value="1"/>
</dbReference>
<feature type="region of interest" description="Disordered" evidence="1">
    <location>
        <begin position="155"/>
        <end position="179"/>
    </location>
</feature>
<feature type="compositionally biased region" description="Basic and acidic residues" evidence="1">
    <location>
        <begin position="642"/>
        <end position="660"/>
    </location>
</feature>
<feature type="region of interest" description="Disordered" evidence="1">
    <location>
        <begin position="81"/>
        <end position="105"/>
    </location>
</feature>
<organism evidence="2 3">
    <name type="scientific">Neoarthrinium moseri</name>
    <dbReference type="NCBI Taxonomy" id="1658444"/>
    <lineage>
        <taxon>Eukaryota</taxon>
        <taxon>Fungi</taxon>
        <taxon>Dikarya</taxon>
        <taxon>Ascomycota</taxon>
        <taxon>Pezizomycotina</taxon>
        <taxon>Sordariomycetes</taxon>
        <taxon>Xylariomycetidae</taxon>
        <taxon>Amphisphaeriales</taxon>
        <taxon>Apiosporaceae</taxon>
        <taxon>Neoarthrinium</taxon>
    </lineage>
</organism>
<keyword evidence="3" id="KW-1185">Reference proteome</keyword>
<evidence type="ECO:0000313" key="2">
    <source>
        <dbReference type="EMBL" id="KAI1877392.1"/>
    </source>
</evidence>
<feature type="region of interest" description="Disordered" evidence="1">
    <location>
        <begin position="537"/>
        <end position="580"/>
    </location>
</feature>
<reference evidence="2" key="1">
    <citation type="submission" date="2021-03" db="EMBL/GenBank/DDBJ databases">
        <title>Revisited historic fungal species revealed as producer of novel bioactive compounds through whole genome sequencing and comparative genomics.</title>
        <authorList>
            <person name="Vignolle G.A."/>
            <person name="Hochenegger N."/>
            <person name="Mach R.L."/>
            <person name="Mach-Aigner A.R."/>
            <person name="Javad Rahimi M."/>
            <person name="Salim K.A."/>
            <person name="Chan C.M."/>
            <person name="Lim L.B.L."/>
            <person name="Cai F."/>
            <person name="Druzhinina I.S."/>
            <person name="U'Ren J.M."/>
            <person name="Derntl C."/>
        </authorList>
    </citation>
    <scope>NUCLEOTIDE SEQUENCE</scope>
    <source>
        <strain evidence="2">TUCIM 5799</strain>
    </source>
</reference>
<comment type="caution">
    <text evidence="2">The sequence shown here is derived from an EMBL/GenBank/DDBJ whole genome shotgun (WGS) entry which is preliminary data.</text>
</comment>
<dbReference type="InterPro" id="IPR029033">
    <property type="entry name" value="His_PPase_superfam"/>
</dbReference>
<accession>A0A9P9WRS6</accession>
<dbReference type="InterPro" id="IPR051710">
    <property type="entry name" value="Phosphatase_SH3-domain"/>
</dbReference>
<dbReference type="Gene3D" id="3.40.50.1240">
    <property type="entry name" value="Phosphoglycerate mutase-like"/>
    <property type="match status" value="2"/>
</dbReference>
<feature type="region of interest" description="Disordered" evidence="1">
    <location>
        <begin position="386"/>
        <end position="408"/>
    </location>
</feature>
<dbReference type="Proteomes" id="UP000829685">
    <property type="component" value="Unassembled WGS sequence"/>
</dbReference>
<feature type="compositionally biased region" description="Basic and acidic residues" evidence="1">
    <location>
        <begin position="680"/>
        <end position="702"/>
    </location>
</feature>
<dbReference type="PANTHER" id="PTHR16469">
    <property type="entry name" value="UBIQUITIN-ASSOCIATED AND SH3 DOMAIN-CONTAINING BA-RELATED"/>
    <property type="match status" value="1"/>
</dbReference>
<feature type="compositionally biased region" description="Polar residues" evidence="1">
    <location>
        <begin position="247"/>
        <end position="266"/>
    </location>
</feature>
<gene>
    <name evidence="2" type="ORF">JX265_003400</name>
</gene>
<proteinExistence type="predicted"/>
<evidence type="ECO:0000256" key="1">
    <source>
        <dbReference type="SAM" id="MobiDB-lite"/>
    </source>
</evidence>
<feature type="region of interest" description="Disordered" evidence="1">
    <location>
        <begin position="599"/>
        <end position="702"/>
    </location>
</feature>
<name>A0A9P9WRS6_9PEZI</name>
<evidence type="ECO:0000313" key="3">
    <source>
        <dbReference type="Proteomes" id="UP000829685"/>
    </source>
</evidence>
<dbReference type="PANTHER" id="PTHR16469:SF27">
    <property type="entry name" value="UBIQUITIN-ASSOCIATED AND SH3 DOMAIN-CONTAINING BA-RELATED"/>
    <property type="match status" value="1"/>
</dbReference>
<feature type="region of interest" description="Disordered" evidence="1">
    <location>
        <begin position="502"/>
        <end position="525"/>
    </location>
</feature>
<dbReference type="EMBL" id="JAFIMR010000006">
    <property type="protein sequence ID" value="KAI1877392.1"/>
    <property type="molecule type" value="Genomic_DNA"/>
</dbReference>
<protein>
    <recommendedName>
        <fullName evidence="4">Phosphoglycerate mutase</fullName>
    </recommendedName>
</protein>
<dbReference type="AlphaFoldDB" id="A0A9P9WRS6"/>
<evidence type="ECO:0008006" key="4">
    <source>
        <dbReference type="Google" id="ProtNLM"/>
    </source>
</evidence>
<feature type="region of interest" description="Disordered" evidence="1">
    <location>
        <begin position="239"/>
        <end position="266"/>
    </location>
</feature>